<dbReference type="Proteomes" id="UP000245626">
    <property type="component" value="Unassembled WGS sequence"/>
</dbReference>
<evidence type="ECO:0000313" key="1">
    <source>
        <dbReference type="EMBL" id="PWN49848.1"/>
    </source>
</evidence>
<dbReference type="EMBL" id="KZ819999">
    <property type="protein sequence ID" value="PWN49848.1"/>
    <property type="molecule type" value="Genomic_DNA"/>
</dbReference>
<proteinExistence type="predicted"/>
<evidence type="ECO:0000313" key="2">
    <source>
        <dbReference type="Proteomes" id="UP000245626"/>
    </source>
</evidence>
<gene>
    <name evidence="1" type="ORF">IE53DRAFT_124399</name>
</gene>
<keyword evidence="2" id="KW-1185">Reference proteome</keyword>
<name>A0ACD0NVG7_9BASI</name>
<sequence>MGIVCSRPISNFLEDAFLKVAQLIDYLSRLSNKYFQYFVGACISPFIASDSDYARGKRVQRLCLPGDGGVCLIPANQAERRREEKKRKIERRKRAEAAALGVEIVRRKSRSSHPAASDRARLVSNASEPASPVSESSENERIRVTLGQPARAPPPRPAVERETAAERARGKLWVMGNVQPSQGHPLKPLAVSVSMDGSSYLPRPATTTESFGTTRATGEALLHDVHRQRQIPDRGARQSGSDNLTFDVIASSGNTLFGQQSERVDVAASEPKPRRREPKGDTAEIRPRVSSKPRNEEVAPPAMASVTERDEETRSSNRAAIQPALAAPLKLSPAPLSPPFKGIRSHVQQVRPEQLGHKSKLSLDTKLNRAKTDERMQIGIEISKGTTTTTTPSPKAKLLRLSGSFKPRQSLDLSVPQAGAWPARQTEASGDRASSVSSNSCAPSPLVPASTGVAELASRACLSARDASRKTRKVWKDEVDKIALQRVQVISRRHQASLAGKGLDSRRLNLMGYDFDEADSPSSTSAGGLKRRHSEKVRKRASGIHLSKD</sequence>
<organism evidence="1 2">
    <name type="scientific">Violaceomyces palustris</name>
    <dbReference type="NCBI Taxonomy" id="1673888"/>
    <lineage>
        <taxon>Eukaryota</taxon>
        <taxon>Fungi</taxon>
        <taxon>Dikarya</taxon>
        <taxon>Basidiomycota</taxon>
        <taxon>Ustilaginomycotina</taxon>
        <taxon>Ustilaginomycetes</taxon>
        <taxon>Violaceomycetales</taxon>
        <taxon>Violaceomycetaceae</taxon>
        <taxon>Violaceomyces</taxon>
    </lineage>
</organism>
<accession>A0ACD0NVG7</accession>
<reference evidence="1 2" key="1">
    <citation type="journal article" date="2018" name="Mol. Biol. Evol.">
        <title>Broad Genomic Sampling Reveals a Smut Pathogenic Ancestry of the Fungal Clade Ustilaginomycotina.</title>
        <authorList>
            <person name="Kijpornyongpan T."/>
            <person name="Mondo S.J."/>
            <person name="Barry K."/>
            <person name="Sandor L."/>
            <person name="Lee J."/>
            <person name="Lipzen A."/>
            <person name="Pangilinan J."/>
            <person name="LaButti K."/>
            <person name="Hainaut M."/>
            <person name="Henrissat B."/>
            <person name="Grigoriev I.V."/>
            <person name="Spatafora J.W."/>
            <person name="Aime M.C."/>
        </authorList>
    </citation>
    <scope>NUCLEOTIDE SEQUENCE [LARGE SCALE GENOMIC DNA]</scope>
    <source>
        <strain evidence="1 2">SA 807</strain>
    </source>
</reference>
<protein>
    <submittedName>
        <fullName evidence="1">Uncharacterized protein</fullName>
    </submittedName>
</protein>